<dbReference type="PANTHER" id="PTHR10579">
    <property type="entry name" value="CALCIUM-ACTIVATED CHLORIDE CHANNEL REGULATOR"/>
    <property type="match status" value="1"/>
</dbReference>
<dbReference type="PANTHER" id="PTHR10579:SF177">
    <property type="entry name" value="CALCIUM-ACTIVATED CHLORIDE CHANNEL REGULATOR 4-LIKE PROTEIN"/>
    <property type="match status" value="1"/>
</dbReference>
<feature type="region of interest" description="Disordered" evidence="1">
    <location>
        <begin position="421"/>
        <end position="440"/>
    </location>
</feature>
<keyword evidence="2" id="KW-1133">Transmembrane helix</keyword>
<dbReference type="CDD" id="cd00198">
    <property type="entry name" value="vWFA"/>
    <property type="match status" value="1"/>
</dbReference>
<accession>A0ABD0M795</accession>
<dbReference type="InterPro" id="IPR013783">
    <property type="entry name" value="Ig-like_fold"/>
</dbReference>
<dbReference type="NCBIfam" id="NF041940">
    <property type="entry name" value="choice_anch_X"/>
    <property type="match status" value="1"/>
</dbReference>
<gene>
    <name evidence="3" type="ORF">BaRGS_00001477</name>
</gene>
<keyword evidence="2" id="KW-0472">Membrane</keyword>
<dbReference type="SUPFAM" id="SSF53300">
    <property type="entry name" value="vWA-like"/>
    <property type="match status" value="1"/>
</dbReference>
<dbReference type="AlphaFoldDB" id="A0ABD0M795"/>
<feature type="non-terminal residue" evidence="3">
    <location>
        <position position="1"/>
    </location>
</feature>
<evidence type="ECO:0000256" key="2">
    <source>
        <dbReference type="SAM" id="Phobius"/>
    </source>
</evidence>
<proteinExistence type="predicted"/>
<organism evidence="3 4">
    <name type="scientific">Batillaria attramentaria</name>
    <dbReference type="NCBI Taxonomy" id="370345"/>
    <lineage>
        <taxon>Eukaryota</taxon>
        <taxon>Metazoa</taxon>
        <taxon>Spiralia</taxon>
        <taxon>Lophotrochozoa</taxon>
        <taxon>Mollusca</taxon>
        <taxon>Gastropoda</taxon>
        <taxon>Caenogastropoda</taxon>
        <taxon>Sorbeoconcha</taxon>
        <taxon>Cerithioidea</taxon>
        <taxon>Batillariidae</taxon>
        <taxon>Batillaria</taxon>
    </lineage>
</organism>
<reference evidence="3 4" key="1">
    <citation type="journal article" date="2023" name="Sci. Data">
        <title>Genome assembly of the Korean intertidal mud-creeper Batillaria attramentaria.</title>
        <authorList>
            <person name="Patra A.K."/>
            <person name="Ho P.T."/>
            <person name="Jun S."/>
            <person name="Lee S.J."/>
            <person name="Kim Y."/>
            <person name="Won Y.J."/>
        </authorList>
    </citation>
    <scope>NUCLEOTIDE SEQUENCE [LARGE SCALE GENOMIC DNA]</scope>
    <source>
        <strain evidence="3">Wonlab-2016</strain>
    </source>
</reference>
<evidence type="ECO:0000313" key="4">
    <source>
        <dbReference type="Proteomes" id="UP001519460"/>
    </source>
</evidence>
<feature type="transmembrane region" description="Helical" evidence="2">
    <location>
        <begin position="590"/>
        <end position="617"/>
    </location>
</feature>
<dbReference type="Gene3D" id="2.60.40.10">
    <property type="entry name" value="Immunoglobulins"/>
    <property type="match status" value="1"/>
</dbReference>
<evidence type="ECO:0008006" key="5">
    <source>
        <dbReference type="Google" id="ProtNLM"/>
    </source>
</evidence>
<sequence>FPQDFGVIVTLQDDNKLTRARQAAGTFVKDGALPATEIGLTTLSATRRRTRRAPVALNTSADRQSVADNLPDTVDDVTNITLALHAATQILQDAEPPLDIPTRDTAVKSSSLSHGGGHVVVVTDGQETTGPDLKSALPLLHGAGVVVSFVVLGGPPHPDILHLAQATGGRVYCDNNHPESTAITDAFFDLLGFFDTGTPTAPIQLLSRASGLDKDRFMEGEVTVDQDVGNRTTFLVTYTRSLPHVQVVSPSGRVYSHLCPEYSVDTRLQVVKILIPKLAEIGRWRYKVTNPGTYQVTSLQVLSSPANASVLPARLSGSLVLRRNSWPTTINIFAEVTKGRKPVTDLKVTATVRFPYGQSVKIDLMDNGAGADIVEGDGVYSRYFSRFTAPGVYTVTLSATGHTDSLMRFVERTAPAGHFVLHPNMSHSRTRRDTGSDDTEAPVRISDLRVVKTSAQHRTVELSWTASGDDTDHETASEYEILIAPSTKDLMTRSSLVQRLTQDHVTHGVLTAPKPFGDREHVTIRLPQAPGSPGIYVISVVAVDDAGNKGDHSNYVTVGLGKVPDVTDPGNWQDDGVTSAEPETPRDETLVILAIVATVFALLVLIILVSLTVCITLRKKTAEPSSVQNSKGFDLEAVKDGALQNP</sequence>
<comment type="caution">
    <text evidence="3">The sequence shown here is derived from an EMBL/GenBank/DDBJ whole genome shotgun (WGS) entry which is preliminary data.</text>
</comment>
<keyword evidence="2" id="KW-0812">Transmembrane</keyword>
<evidence type="ECO:0000313" key="3">
    <source>
        <dbReference type="EMBL" id="KAK7507542.1"/>
    </source>
</evidence>
<dbReference type="InterPro" id="IPR036465">
    <property type="entry name" value="vWFA_dom_sf"/>
</dbReference>
<protein>
    <recommendedName>
        <fullName evidence="5">VWFA domain-containing protein</fullName>
    </recommendedName>
</protein>
<dbReference type="Proteomes" id="UP001519460">
    <property type="component" value="Unassembled WGS sequence"/>
</dbReference>
<dbReference type="InterPro" id="IPR051266">
    <property type="entry name" value="CLCR"/>
</dbReference>
<evidence type="ECO:0000256" key="1">
    <source>
        <dbReference type="SAM" id="MobiDB-lite"/>
    </source>
</evidence>
<name>A0ABD0M795_9CAEN</name>
<keyword evidence="4" id="KW-1185">Reference proteome</keyword>
<dbReference type="EMBL" id="JACVVK020000004">
    <property type="protein sequence ID" value="KAK7507542.1"/>
    <property type="molecule type" value="Genomic_DNA"/>
</dbReference>
<dbReference type="Gene3D" id="3.40.50.410">
    <property type="entry name" value="von Willebrand factor, type A domain"/>
    <property type="match status" value="1"/>
</dbReference>